<organism evidence="2 3">
    <name type="scientific">Caldibacillus thermoamylovorans</name>
    <dbReference type="NCBI Taxonomy" id="35841"/>
    <lineage>
        <taxon>Bacteria</taxon>
        <taxon>Bacillati</taxon>
        <taxon>Bacillota</taxon>
        <taxon>Bacilli</taxon>
        <taxon>Bacillales</taxon>
        <taxon>Bacillaceae</taxon>
        <taxon>Caldibacillus</taxon>
    </lineage>
</organism>
<dbReference type="Proteomes" id="UP000032076">
    <property type="component" value="Unassembled WGS sequence"/>
</dbReference>
<evidence type="ECO:0000313" key="3">
    <source>
        <dbReference type="Proteomes" id="UP000032076"/>
    </source>
</evidence>
<protein>
    <recommendedName>
        <fullName evidence="1">ATPase BadF/BadG/BcrA/BcrD type domain-containing protein</fullName>
    </recommendedName>
</protein>
<sequence>MYYIGIDAGGTKTTAAIVDKKQNILFEYTTGQGNVTVHFLEAKHNIVEAIHQCLLNSYGRSCQAIVLGVAGIGSGDKKKRLQSALEEIFSLPTLVINDAELAYFANFKNNNGILSIAGTGSVFIGKNHSHFKMIGGWGHLLGDEGSSYDIGIKSLRILARKLETNGIHSTFTEALANQYGIYNSSQLKHFVYSSDKSAIAGISLFVYQLAKRHDKEAFQLIKEAGEILSNQTIQLIKLLQLTNPIHVKCKGSLFEKNEILFKSYKESLQHYDKDIQIQIGKNAAVTGAPFVLKNK</sequence>
<evidence type="ECO:0000313" key="2">
    <source>
        <dbReference type="EMBL" id="KIO73575.1"/>
    </source>
</evidence>
<dbReference type="EMBL" id="JXLU01000030">
    <property type="protein sequence ID" value="KIO73575.1"/>
    <property type="molecule type" value="Genomic_DNA"/>
</dbReference>
<name>A0ABD4AAH2_9BACI</name>
<proteinExistence type="predicted"/>
<accession>A0ABD4AAH2</accession>
<dbReference type="Gene3D" id="3.30.420.40">
    <property type="match status" value="2"/>
</dbReference>
<dbReference type="InterPro" id="IPR052519">
    <property type="entry name" value="Euk-type_GlcNAc_Kinase"/>
</dbReference>
<dbReference type="KEGG" id="bthv:CQJ30_16845"/>
<feature type="domain" description="ATPase BadF/BadG/BcrA/BcrD type" evidence="1">
    <location>
        <begin position="4"/>
        <end position="283"/>
    </location>
</feature>
<dbReference type="PANTHER" id="PTHR43190">
    <property type="entry name" value="N-ACETYL-D-GLUCOSAMINE KINASE"/>
    <property type="match status" value="1"/>
</dbReference>
<gene>
    <name evidence="2" type="ORF">B4167_1992</name>
</gene>
<dbReference type="InterPro" id="IPR043129">
    <property type="entry name" value="ATPase_NBD"/>
</dbReference>
<dbReference type="InterPro" id="IPR002731">
    <property type="entry name" value="ATPase_BadF"/>
</dbReference>
<dbReference type="AlphaFoldDB" id="A0ABD4AAH2"/>
<comment type="caution">
    <text evidence="2">The sequence shown here is derived from an EMBL/GenBank/DDBJ whole genome shotgun (WGS) entry which is preliminary data.</text>
</comment>
<dbReference type="CDD" id="cd24007">
    <property type="entry name" value="ASKHA_NBD_eukNAGK-like"/>
    <property type="match status" value="1"/>
</dbReference>
<evidence type="ECO:0000259" key="1">
    <source>
        <dbReference type="Pfam" id="PF01869"/>
    </source>
</evidence>
<dbReference type="Pfam" id="PF01869">
    <property type="entry name" value="BcrAD_BadFG"/>
    <property type="match status" value="1"/>
</dbReference>
<reference evidence="2 3" key="1">
    <citation type="submission" date="2015-01" db="EMBL/GenBank/DDBJ databases">
        <title>Draft Genome Sequences of Four Bacillus thermoamylovorans Strains, Isolated From Food Products.</title>
        <authorList>
            <person name="Krawcyk A.O."/>
            <person name="Berendsen E.M."/>
            <person name="Eijlander R.T."/>
            <person name="de Jong A."/>
            <person name="Wells-Bennik M."/>
            <person name="Kuipers O.P."/>
        </authorList>
    </citation>
    <scope>NUCLEOTIDE SEQUENCE [LARGE SCALE GENOMIC DNA]</scope>
    <source>
        <strain evidence="2 3">B4167</strain>
    </source>
</reference>
<dbReference type="SUPFAM" id="SSF53067">
    <property type="entry name" value="Actin-like ATPase domain"/>
    <property type="match status" value="2"/>
</dbReference>
<dbReference type="PANTHER" id="PTHR43190:SF3">
    <property type="entry name" value="N-ACETYL-D-GLUCOSAMINE KINASE"/>
    <property type="match status" value="1"/>
</dbReference>
<dbReference type="RefSeq" id="WP_041902245.1">
    <property type="nucleotide sequence ID" value="NZ_CP023704.1"/>
</dbReference>